<organism evidence="10">
    <name type="scientific">Selaginella moellendorffii</name>
    <name type="common">Spikemoss</name>
    <dbReference type="NCBI Taxonomy" id="88036"/>
    <lineage>
        <taxon>Eukaryota</taxon>
        <taxon>Viridiplantae</taxon>
        <taxon>Streptophyta</taxon>
        <taxon>Embryophyta</taxon>
        <taxon>Tracheophyta</taxon>
        <taxon>Lycopodiopsida</taxon>
        <taxon>Selaginellales</taxon>
        <taxon>Selaginellaceae</taxon>
        <taxon>Selaginella</taxon>
    </lineage>
</organism>
<keyword evidence="7" id="KW-0175">Coiled coil</keyword>
<feature type="compositionally biased region" description="Acidic residues" evidence="8">
    <location>
        <begin position="1"/>
        <end position="25"/>
    </location>
</feature>
<evidence type="ECO:0000313" key="10">
    <source>
        <dbReference type="Proteomes" id="UP000001514"/>
    </source>
</evidence>
<dbReference type="Pfam" id="PF06102">
    <property type="entry name" value="RRP36"/>
    <property type="match status" value="1"/>
</dbReference>
<proteinExistence type="inferred from homology"/>
<evidence type="ECO:0000256" key="3">
    <source>
        <dbReference type="ARBA" id="ARBA00022517"/>
    </source>
</evidence>
<evidence type="ECO:0000313" key="9">
    <source>
        <dbReference type="EMBL" id="EFJ09822.1"/>
    </source>
</evidence>
<accession>D8T0C7</accession>
<dbReference type="STRING" id="88036.D8T0C7"/>
<evidence type="ECO:0000256" key="4">
    <source>
        <dbReference type="ARBA" id="ARBA00022552"/>
    </source>
</evidence>
<dbReference type="KEGG" id="smo:SELMODRAFT_427674"/>
<name>D8T0C7_SELML</name>
<dbReference type="Gramene" id="EFJ09822">
    <property type="protein sequence ID" value="EFJ09822"/>
    <property type="gene ID" value="SELMODRAFT_427674"/>
</dbReference>
<evidence type="ECO:0000256" key="5">
    <source>
        <dbReference type="ARBA" id="ARBA00023242"/>
    </source>
</evidence>
<dbReference type="OMA" id="RFDEKCG"/>
<dbReference type="PANTHER" id="PTHR21738">
    <property type="entry name" value="RIBOSOMAL RNA PROCESSING PROTEIN 36 HOMOLOG"/>
    <property type="match status" value="1"/>
</dbReference>
<reference evidence="9 10" key="1">
    <citation type="journal article" date="2011" name="Science">
        <title>The Selaginella genome identifies genetic changes associated with the evolution of vascular plants.</title>
        <authorList>
            <person name="Banks J.A."/>
            <person name="Nishiyama T."/>
            <person name="Hasebe M."/>
            <person name="Bowman J.L."/>
            <person name="Gribskov M."/>
            <person name="dePamphilis C."/>
            <person name="Albert V.A."/>
            <person name="Aono N."/>
            <person name="Aoyama T."/>
            <person name="Ambrose B.A."/>
            <person name="Ashton N.W."/>
            <person name="Axtell M.J."/>
            <person name="Barker E."/>
            <person name="Barker M.S."/>
            <person name="Bennetzen J.L."/>
            <person name="Bonawitz N.D."/>
            <person name="Chapple C."/>
            <person name="Cheng C."/>
            <person name="Correa L.G."/>
            <person name="Dacre M."/>
            <person name="DeBarry J."/>
            <person name="Dreyer I."/>
            <person name="Elias M."/>
            <person name="Engstrom E.M."/>
            <person name="Estelle M."/>
            <person name="Feng L."/>
            <person name="Finet C."/>
            <person name="Floyd S.K."/>
            <person name="Frommer W.B."/>
            <person name="Fujita T."/>
            <person name="Gramzow L."/>
            <person name="Gutensohn M."/>
            <person name="Harholt J."/>
            <person name="Hattori M."/>
            <person name="Heyl A."/>
            <person name="Hirai T."/>
            <person name="Hiwatashi Y."/>
            <person name="Ishikawa M."/>
            <person name="Iwata M."/>
            <person name="Karol K.G."/>
            <person name="Koehler B."/>
            <person name="Kolukisaoglu U."/>
            <person name="Kubo M."/>
            <person name="Kurata T."/>
            <person name="Lalonde S."/>
            <person name="Li K."/>
            <person name="Li Y."/>
            <person name="Litt A."/>
            <person name="Lyons E."/>
            <person name="Manning G."/>
            <person name="Maruyama T."/>
            <person name="Michael T.P."/>
            <person name="Mikami K."/>
            <person name="Miyazaki S."/>
            <person name="Morinaga S."/>
            <person name="Murata T."/>
            <person name="Mueller-Roeber B."/>
            <person name="Nelson D.R."/>
            <person name="Obara M."/>
            <person name="Oguri Y."/>
            <person name="Olmstead R.G."/>
            <person name="Onodera N."/>
            <person name="Petersen B.L."/>
            <person name="Pils B."/>
            <person name="Prigge M."/>
            <person name="Rensing S.A."/>
            <person name="Riano-Pachon D.M."/>
            <person name="Roberts A.W."/>
            <person name="Sato Y."/>
            <person name="Scheller H.V."/>
            <person name="Schulz B."/>
            <person name="Schulz C."/>
            <person name="Shakirov E.V."/>
            <person name="Shibagaki N."/>
            <person name="Shinohara N."/>
            <person name="Shippen D.E."/>
            <person name="Soerensen I."/>
            <person name="Sotooka R."/>
            <person name="Sugimoto N."/>
            <person name="Sugita M."/>
            <person name="Sumikawa N."/>
            <person name="Tanurdzic M."/>
            <person name="Theissen G."/>
            <person name="Ulvskov P."/>
            <person name="Wakazuki S."/>
            <person name="Weng J.K."/>
            <person name="Willats W.W."/>
            <person name="Wipf D."/>
            <person name="Wolf P.G."/>
            <person name="Yang L."/>
            <person name="Zimmer A.D."/>
            <person name="Zhu Q."/>
            <person name="Mitros T."/>
            <person name="Hellsten U."/>
            <person name="Loque D."/>
            <person name="Otillar R."/>
            <person name="Salamov A."/>
            <person name="Schmutz J."/>
            <person name="Shapiro H."/>
            <person name="Lindquist E."/>
            <person name="Lucas S."/>
            <person name="Rokhsar D."/>
            <person name="Grigoriev I.V."/>
        </authorList>
    </citation>
    <scope>NUCLEOTIDE SEQUENCE [LARGE SCALE GENOMIC DNA]</scope>
</reference>
<dbReference type="PANTHER" id="PTHR21738:SF0">
    <property type="entry name" value="RIBOSOMAL RNA PROCESSING PROTEIN 36 HOMOLOG"/>
    <property type="match status" value="1"/>
</dbReference>
<comment type="subcellular location">
    <subcellularLocation>
        <location evidence="1 6">Nucleus</location>
        <location evidence="1 6">Nucleolus</location>
    </subcellularLocation>
</comment>
<dbReference type="HOGENOM" id="CLU_048802_4_3_1"/>
<keyword evidence="6" id="KW-0687">Ribonucleoprotein</keyword>
<dbReference type="InterPro" id="IPR009292">
    <property type="entry name" value="RRP36"/>
</dbReference>
<dbReference type="eggNOG" id="KOG3190">
    <property type="taxonomic scope" value="Eukaryota"/>
</dbReference>
<comment type="function">
    <text evidence="6">Component of the 90S pre-ribosome involved in the maturation of rRNAs. Required for early cleavages of the pre-RNAs in the 40S ribosomal subunit maturation pathway.</text>
</comment>
<keyword evidence="4 6" id="KW-0698">rRNA processing</keyword>
<dbReference type="FunCoup" id="D8T0C7">
    <property type="interactions" value="4043"/>
</dbReference>
<sequence>MSGEEDDEALAASASEEEEEEEDQVAGDRGDEGDGSLSGSEGSEEEEMLRCAVADVPFELLQKAKAEGHSKIARGKTKADLKRLNKNRPMEISSKKPVGRFRDVMQTSKRVIRDPRFESLCGDYDESRFKKAYNFIYDEQLPAERQELFKSLKKAKDPELISEKKNEISLMERQLQSERDRRKHAEKAAEQKRMERELVKQGKKPFYMKKSDKRRAALIEKYKELKVFHLLAKKFGLQTCGKLENFLAKRRQKNAAKDHRYVPYRR</sequence>
<protein>
    <recommendedName>
        <fullName evidence="6">rRNA biogenesis protein RRP36</fullName>
    </recommendedName>
</protein>
<keyword evidence="10" id="KW-1185">Reference proteome</keyword>
<dbReference type="GO" id="GO:0000462">
    <property type="term" value="P:maturation of SSU-rRNA from tricistronic rRNA transcript (SSU-rRNA, 5.8S rRNA, LSU-rRNA)"/>
    <property type="evidence" value="ECO:0000318"/>
    <property type="project" value="GO_Central"/>
</dbReference>
<dbReference type="GO" id="GO:0005730">
    <property type="term" value="C:nucleolus"/>
    <property type="evidence" value="ECO:0000318"/>
    <property type="project" value="GO_Central"/>
</dbReference>
<dbReference type="EMBL" id="GL377658">
    <property type="protein sequence ID" value="EFJ09822.1"/>
    <property type="molecule type" value="Genomic_DNA"/>
</dbReference>
<evidence type="ECO:0000256" key="2">
    <source>
        <dbReference type="ARBA" id="ARBA00009418"/>
    </source>
</evidence>
<keyword evidence="3 6" id="KW-0690">Ribosome biogenesis</keyword>
<gene>
    <name evidence="9" type="ORF">SELMODRAFT_427674</name>
</gene>
<feature type="coiled-coil region" evidence="7">
    <location>
        <begin position="161"/>
        <end position="195"/>
    </location>
</feature>
<dbReference type="Proteomes" id="UP000001514">
    <property type="component" value="Unassembled WGS sequence"/>
</dbReference>
<dbReference type="GO" id="GO:0030686">
    <property type="term" value="C:90S preribosome"/>
    <property type="evidence" value="ECO:0000318"/>
    <property type="project" value="GO_Central"/>
</dbReference>
<feature type="region of interest" description="Disordered" evidence="8">
    <location>
        <begin position="67"/>
        <end position="100"/>
    </location>
</feature>
<keyword evidence="5 6" id="KW-0539">Nucleus</keyword>
<evidence type="ECO:0000256" key="8">
    <source>
        <dbReference type="SAM" id="MobiDB-lite"/>
    </source>
</evidence>
<dbReference type="InParanoid" id="D8T0C7"/>
<evidence type="ECO:0000256" key="6">
    <source>
        <dbReference type="RuleBase" id="RU368027"/>
    </source>
</evidence>
<feature type="region of interest" description="Disordered" evidence="8">
    <location>
        <begin position="1"/>
        <end position="49"/>
    </location>
</feature>
<dbReference type="AlphaFoldDB" id="D8T0C7"/>
<evidence type="ECO:0000256" key="7">
    <source>
        <dbReference type="SAM" id="Coils"/>
    </source>
</evidence>
<comment type="subunit">
    <text evidence="6">Associates with 90S and pre-40S pre-ribosomal particles.</text>
</comment>
<comment type="similarity">
    <text evidence="2 6">Belongs to the RRP36 family.</text>
</comment>
<evidence type="ECO:0000256" key="1">
    <source>
        <dbReference type="ARBA" id="ARBA00004604"/>
    </source>
</evidence>